<evidence type="ECO:0000256" key="4">
    <source>
        <dbReference type="ARBA" id="ARBA00022490"/>
    </source>
</evidence>
<feature type="repeat" description="WD" evidence="10">
    <location>
        <begin position="135"/>
        <end position="175"/>
    </location>
</feature>
<keyword evidence="13" id="KW-1185">Reference proteome</keyword>
<dbReference type="PANTHER" id="PTHR19860:SF16">
    <property type="entry name" value="DDB1- AND CUL4-ASSOCIATED FACTOR 12"/>
    <property type="match status" value="1"/>
</dbReference>
<keyword evidence="4" id="KW-0963">Cytoplasm</keyword>
<keyword evidence="5 10" id="KW-0853">WD repeat</keyword>
<dbReference type="Pfam" id="PF23760">
    <property type="entry name" value="Beta-prop_DCAF12"/>
    <property type="match status" value="1"/>
</dbReference>
<evidence type="ECO:0000256" key="2">
    <source>
        <dbReference type="ARBA" id="ARBA00004496"/>
    </source>
</evidence>
<dbReference type="Gene3D" id="2.130.10.10">
    <property type="entry name" value="YVTN repeat-like/Quinoprotein amine dehydrogenase"/>
    <property type="match status" value="2"/>
</dbReference>
<dbReference type="GO" id="GO:0080008">
    <property type="term" value="C:Cul4-RING E3 ubiquitin ligase complex"/>
    <property type="evidence" value="ECO:0007669"/>
    <property type="project" value="TreeGrafter"/>
</dbReference>
<evidence type="ECO:0000256" key="10">
    <source>
        <dbReference type="PROSITE-ProRule" id="PRU00221"/>
    </source>
</evidence>
<dbReference type="InterPro" id="IPR056151">
    <property type="entry name" value="Beta-prop_DCAF12"/>
</dbReference>
<reference evidence="12" key="1">
    <citation type="submission" date="2023-01" db="EMBL/GenBank/DDBJ databases">
        <title>Genome assembly of the deep-sea coral Lophelia pertusa.</title>
        <authorList>
            <person name="Herrera S."/>
            <person name="Cordes E."/>
        </authorList>
    </citation>
    <scope>NUCLEOTIDE SEQUENCE</scope>
    <source>
        <strain evidence="12">USNM1676648</strain>
        <tissue evidence="12">Polyp</tissue>
    </source>
</reference>
<keyword evidence="8" id="KW-0539">Nucleus</keyword>
<keyword evidence="6" id="KW-0677">Repeat</keyword>
<evidence type="ECO:0000256" key="8">
    <source>
        <dbReference type="ARBA" id="ARBA00023242"/>
    </source>
</evidence>
<evidence type="ECO:0000259" key="11">
    <source>
        <dbReference type="Pfam" id="PF23760"/>
    </source>
</evidence>
<evidence type="ECO:0000256" key="9">
    <source>
        <dbReference type="ARBA" id="ARBA00038022"/>
    </source>
</evidence>
<name>A0A9X0D2W9_9CNID</name>
<dbReference type="PROSITE" id="PS50082">
    <property type="entry name" value="WD_REPEATS_2"/>
    <property type="match status" value="1"/>
</dbReference>
<comment type="subcellular location">
    <subcellularLocation>
        <location evidence="2">Cytoplasm</location>
    </subcellularLocation>
    <subcellularLocation>
        <location evidence="1">Nucleus</location>
    </subcellularLocation>
</comment>
<dbReference type="AlphaFoldDB" id="A0A9X0D2W9"/>
<dbReference type="EMBL" id="MU825886">
    <property type="protein sequence ID" value="KAJ7384611.1"/>
    <property type="molecule type" value="Genomic_DNA"/>
</dbReference>
<evidence type="ECO:0000313" key="12">
    <source>
        <dbReference type="EMBL" id="KAJ7384611.1"/>
    </source>
</evidence>
<dbReference type="PANTHER" id="PTHR19860">
    <property type="entry name" value="DDB1- AND CUL4-ASSOCIATED FACTOR 12-RELATED"/>
    <property type="match status" value="1"/>
</dbReference>
<evidence type="ECO:0000313" key="13">
    <source>
        <dbReference type="Proteomes" id="UP001163046"/>
    </source>
</evidence>
<comment type="pathway">
    <text evidence="3">Protein modification; protein ubiquitination.</text>
</comment>
<evidence type="ECO:0000256" key="5">
    <source>
        <dbReference type="ARBA" id="ARBA00022574"/>
    </source>
</evidence>
<evidence type="ECO:0000256" key="1">
    <source>
        <dbReference type="ARBA" id="ARBA00004123"/>
    </source>
</evidence>
<dbReference type="InterPro" id="IPR051191">
    <property type="entry name" value="DCAF12"/>
</dbReference>
<evidence type="ECO:0000256" key="3">
    <source>
        <dbReference type="ARBA" id="ARBA00004906"/>
    </source>
</evidence>
<evidence type="ECO:0000256" key="6">
    <source>
        <dbReference type="ARBA" id="ARBA00022737"/>
    </source>
</evidence>
<dbReference type="OrthoDB" id="9610195at2759"/>
<protein>
    <submittedName>
        <fullName evidence="12">DDB1- and CUL4-associated factor 12</fullName>
    </submittedName>
</protein>
<accession>A0A9X0D2W9</accession>
<dbReference type="GO" id="GO:0005737">
    <property type="term" value="C:cytoplasm"/>
    <property type="evidence" value="ECO:0007669"/>
    <property type="project" value="UniProtKB-SubCell"/>
</dbReference>
<comment type="similarity">
    <text evidence="9">Belongs to the WD repeat DCAF12 family.</text>
</comment>
<dbReference type="SMART" id="SM00320">
    <property type="entry name" value="WD40"/>
    <property type="match status" value="4"/>
</dbReference>
<dbReference type="InterPro" id="IPR001680">
    <property type="entry name" value="WD40_rpt"/>
</dbReference>
<comment type="caution">
    <text evidence="12">The sequence shown here is derived from an EMBL/GenBank/DDBJ whole genome shotgun (WGS) entry which is preliminary data.</text>
</comment>
<evidence type="ECO:0000256" key="7">
    <source>
        <dbReference type="ARBA" id="ARBA00022786"/>
    </source>
</evidence>
<dbReference type="GO" id="GO:0005634">
    <property type="term" value="C:nucleus"/>
    <property type="evidence" value="ECO:0007669"/>
    <property type="project" value="UniProtKB-SubCell"/>
</dbReference>
<gene>
    <name evidence="12" type="primary">DCAF12</name>
    <name evidence="12" type="ORF">OS493_021243</name>
</gene>
<feature type="domain" description="DDB1- and CUL4-associated factor 12 beta-propeller" evidence="11">
    <location>
        <begin position="31"/>
        <end position="392"/>
    </location>
</feature>
<keyword evidence="7" id="KW-0833">Ubl conjugation pathway</keyword>
<proteinExistence type="inferred from homology"/>
<sequence>MSLFKHVSTRQLRCETSLKASLVTDLTTRHIPTLLKEREISLRKTDKVFASQWLDEKKVVCGTKSNELIVLGMLSDWSFSIPVLEGSPRSQIPECNCGIHSIEISPARTLLATSGQNPNNMAVYRLPTFDPVCVGEGHSDWIFSVEWIDDFHLATGSRDGSIALWCVQDPANVSEDSSQFQLCIKSPANKLYSTLPQVYGKDKIRDLVYEKNTQTLISLSARGFVHLWDMNTCQERSTFPMKYPVETVCLSLEKDNKLFAVGSQSHVSFYDPRSGAPVGYIGSPDPGAGVRSLTFRDLLLSVGTGFGSLFFFDMRAYEFLGHADSDAMICFRSGKGWLREEPQDPLEEYMIAHAVCRSNAIYTHCYDPTGTKLFAAGGPLSLAYYGNYAALWE</sequence>
<dbReference type="PROSITE" id="PS50294">
    <property type="entry name" value="WD_REPEATS_REGION"/>
    <property type="match status" value="1"/>
</dbReference>
<dbReference type="InterPro" id="IPR036322">
    <property type="entry name" value="WD40_repeat_dom_sf"/>
</dbReference>
<dbReference type="InterPro" id="IPR015943">
    <property type="entry name" value="WD40/YVTN_repeat-like_dom_sf"/>
</dbReference>
<dbReference type="SUPFAM" id="SSF50978">
    <property type="entry name" value="WD40 repeat-like"/>
    <property type="match status" value="1"/>
</dbReference>
<dbReference type="Proteomes" id="UP001163046">
    <property type="component" value="Unassembled WGS sequence"/>
</dbReference>
<organism evidence="12 13">
    <name type="scientific">Desmophyllum pertusum</name>
    <dbReference type="NCBI Taxonomy" id="174260"/>
    <lineage>
        <taxon>Eukaryota</taxon>
        <taxon>Metazoa</taxon>
        <taxon>Cnidaria</taxon>
        <taxon>Anthozoa</taxon>
        <taxon>Hexacorallia</taxon>
        <taxon>Scleractinia</taxon>
        <taxon>Caryophylliina</taxon>
        <taxon>Caryophylliidae</taxon>
        <taxon>Desmophyllum</taxon>
    </lineage>
</organism>